<proteinExistence type="predicted"/>
<dbReference type="EMBL" id="OD001493">
    <property type="protein sequence ID" value="CAD7402072.1"/>
    <property type="molecule type" value="Genomic_DNA"/>
</dbReference>
<accession>A0A7R9CV50</accession>
<gene>
    <name evidence="1" type="ORF">TPSB3V08_LOCUS3414</name>
</gene>
<dbReference type="AlphaFoldDB" id="A0A7R9CV50"/>
<reference evidence="1" key="1">
    <citation type="submission" date="2020-11" db="EMBL/GenBank/DDBJ databases">
        <authorList>
            <person name="Tran Van P."/>
        </authorList>
    </citation>
    <scope>NUCLEOTIDE SEQUENCE</scope>
</reference>
<organism evidence="1">
    <name type="scientific">Timema poppense</name>
    <name type="common">Walking stick</name>
    <dbReference type="NCBI Taxonomy" id="170557"/>
    <lineage>
        <taxon>Eukaryota</taxon>
        <taxon>Metazoa</taxon>
        <taxon>Ecdysozoa</taxon>
        <taxon>Arthropoda</taxon>
        <taxon>Hexapoda</taxon>
        <taxon>Insecta</taxon>
        <taxon>Pterygota</taxon>
        <taxon>Neoptera</taxon>
        <taxon>Polyneoptera</taxon>
        <taxon>Phasmatodea</taxon>
        <taxon>Timematodea</taxon>
        <taxon>Timematoidea</taxon>
        <taxon>Timematidae</taxon>
        <taxon>Timema</taxon>
    </lineage>
</organism>
<evidence type="ECO:0000313" key="1">
    <source>
        <dbReference type="EMBL" id="CAD7402072.1"/>
    </source>
</evidence>
<name>A0A7R9CV50_TIMPO</name>
<sequence length="104" mass="11268">MLYGISTGFGSPQVPVAELLARAVPTLHSPQKLKSSNFLQVPDIESPSCLYCPLSPSRYCCPIALRGHINPDSPPHSPVQTSSIRSKWTLTLTHTTLLDASRAL</sequence>
<protein>
    <submittedName>
        <fullName evidence="1">Uncharacterized protein</fullName>
    </submittedName>
</protein>